<evidence type="ECO:0000313" key="4">
    <source>
        <dbReference type="EMBL" id="QNQ91354.1"/>
    </source>
</evidence>
<dbReference type="CDD" id="cd01561">
    <property type="entry name" value="CBS_like"/>
    <property type="match status" value="1"/>
</dbReference>
<evidence type="ECO:0000313" key="5">
    <source>
        <dbReference type="Proteomes" id="UP000516320"/>
    </source>
</evidence>
<keyword evidence="2" id="KW-0663">Pyridoxal phosphate</keyword>
<feature type="domain" description="Tryptophan synthase beta chain-like PALP" evidence="3">
    <location>
        <begin position="8"/>
        <end position="297"/>
    </location>
</feature>
<proteinExistence type="predicted"/>
<sequence length="333" mass="35542">MADLAENISATIGHTPLVKLQRIPLAHGVSLYAKLEYFNPGGSAKDRTAAALIKNAQENGILHPGTPIVESSSGNLGIALAREALLGGWEFHCVVDDRINTTTLKYLSALGAHIHQVATQPDPEFDRLAARRAKVAELLAAIPGAVTMDQYGNQAAFEAHASGTMSEILSSLGTTPDALYVAISTTGTLGGCRRRLEQAQAKTKVVAVDAEGSVLYGGCRGQRHLPGFGAGVTPELSRFVTPDTLQRIPDIYSVAGARFLARKEGIVVGASAGAVTAAILEDRSHFQEQEQVVAIFHDGGTPYMDTIFDDAWVEHHLGASVEDLEKLMEKWEH</sequence>
<dbReference type="KEGG" id="cpoy:GP475_01265"/>
<gene>
    <name evidence="4" type="ORF">GP475_01265</name>
</gene>
<dbReference type="InterPro" id="IPR001926">
    <property type="entry name" value="TrpB-like_PALP"/>
</dbReference>
<accession>A0A7H0SS29</accession>
<dbReference type="PROSITE" id="PS00901">
    <property type="entry name" value="CYS_SYNTHASE"/>
    <property type="match status" value="1"/>
</dbReference>
<dbReference type="GO" id="GO:0006535">
    <property type="term" value="P:cysteine biosynthetic process from serine"/>
    <property type="evidence" value="ECO:0007669"/>
    <property type="project" value="InterPro"/>
</dbReference>
<organism evidence="4 5">
    <name type="scientific">Corynebacterium poyangense</name>
    <dbReference type="NCBI Taxonomy" id="2684405"/>
    <lineage>
        <taxon>Bacteria</taxon>
        <taxon>Bacillati</taxon>
        <taxon>Actinomycetota</taxon>
        <taxon>Actinomycetes</taxon>
        <taxon>Mycobacteriales</taxon>
        <taxon>Corynebacteriaceae</taxon>
        <taxon>Corynebacterium</taxon>
    </lineage>
</organism>
<name>A0A7H0SS29_9CORY</name>
<dbReference type="Gene3D" id="3.40.50.1100">
    <property type="match status" value="2"/>
</dbReference>
<dbReference type="InterPro" id="IPR036052">
    <property type="entry name" value="TrpB-like_PALP_sf"/>
</dbReference>
<comment type="cofactor">
    <cofactor evidence="1">
        <name>pyridoxal 5'-phosphate</name>
        <dbReference type="ChEBI" id="CHEBI:597326"/>
    </cofactor>
</comment>
<dbReference type="AlphaFoldDB" id="A0A7H0SS29"/>
<evidence type="ECO:0000256" key="1">
    <source>
        <dbReference type="ARBA" id="ARBA00001933"/>
    </source>
</evidence>
<dbReference type="SUPFAM" id="SSF53686">
    <property type="entry name" value="Tryptophan synthase beta subunit-like PLP-dependent enzymes"/>
    <property type="match status" value="1"/>
</dbReference>
<evidence type="ECO:0000259" key="3">
    <source>
        <dbReference type="Pfam" id="PF00291"/>
    </source>
</evidence>
<dbReference type="InterPro" id="IPR050214">
    <property type="entry name" value="Cys_Synth/Cystath_Beta-Synth"/>
</dbReference>
<evidence type="ECO:0000256" key="2">
    <source>
        <dbReference type="ARBA" id="ARBA00022898"/>
    </source>
</evidence>
<dbReference type="InterPro" id="IPR001216">
    <property type="entry name" value="P-phosphate_BS"/>
</dbReference>
<dbReference type="Pfam" id="PF00291">
    <property type="entry name" value="PALP"/>
    <property type="match status" value="1"/>
</dbReference>
<dbReference type="GO" id="GO:0016765">
    <property type="term" value="F:transferase activity, transferring alkyl or aryl (other than methyl) groups"/>
    <property type="evidence" value="ECO:0007669"/>
    <property type="project" value="UniProtKB-ARBA"/>
</dbReference>
<reference evidence="4 5" key="1">
    <citation type="submission" date="2019-12" db="EMBL/GenBank/DDBJ databases">
        <title>Corynebacterium sp. nov., isolated from feces of the Anser Albifrons in China.</title>
        <authorList>
            <person name="Liu Q."/>
        </authorList>
    </citation>
    <scope>NUCLEOTIDE SEQUENCE [LARGE SCALE GENOMIC DNA]</scope>
    <source>
        <strain evidence="4 5">4H37-19</strain>
    </source>
</reference>
<dbReference type="PANTHER" id="PTHR10314">
    <property type="entry name" value="CYSTATHIONINE BETA-SYNTHASE"/>
    <property type="match status" value="1"/>
</dbReference>
<dbReference type="Proteomes" id="UP000516320">
    <property type="component" value="Chromosome"/>
</dbReference>
<protein>
    <submittedName>
        <fullName evidence="4">Pyridoxal-phosphate dependent enzyme</fullName>
    </submittedName>
</protein>
<dbReference type="EMBL" id="CP046884">
    <property type="protein sequence ID" value="QNQ91354.1"/>
    <property type="molecule type" value="Genomic_DNA"/>
</dbReference>
<keyword evidence="5" id="KW-1185">Reference proteome</keyword>